<dbReference type="RefSeq" id="WP_168207048.1">
    <property type="nucleotide sequence ID" value="NZ_CP036339.1"/>
</dbReference>
<dbReference type="Pfam" id="PF13365">
    <property type="entry name" value="Trypsin_2"/>
    <property type="match status" value="1"/>
</dbReference>
<dbReference type="Proteomes" id="UP000317909">
    <property type="component" value="Chromosome"/>
</dbReference>
<feature type="domain" description="PDZ" evidence="4">
    <location>
        <begin position="272"/>
        <end position="364"/>
    </location>
</feature>
<dbReference type="Pfam" id="PF13180">
    <property type="entry name" value="PDZ_2"/>
    <property type="match status" value="1"/>
</dbReference>
<gene>
    <name evidence="5" type="primary">mucD</name>
    <name evidence="5" type="ORF">I41_42500</name>
</gene>
<name>A0A517U339_9BACT</name>
<accession>A0A517U339</accession>
<dbReference type="InterPro" id="IPR001940">
    <property type="entry name" value="Peptidase_S1C"/>
</dbReference>
<feature type="signal peptide" evidence="3">
    <location>
        <begin position="1"/>
        <end position="32"/>
    </location>
</feature>
<evidence type="ECO:0000313" key="6">
    <source>
        <dbReference type="Proteomes" id="UP000317909"/>
    </source>
</evidence>
<evidence type="ECO:0000256" key="1">
    <source>
        <dbReference type="ARBA" id="ARBA00022670"/>
    </source>
</evidence>
<dbReference type="SMART" id="SM00228">
    <property type="entry name" value="PDZ"/>
    <property type="match status" value="1"/>
</dbReference>
<evidence type="ECO:0000313" key="5">
    <source>
        <dbReference type="EMBL" id="QDT75042.1"/>
    </source>
</evidence>
<keyword evidence="3" id="KW-0732">Signal</keyword>
<dbReference type="EC" id="3.4.21.107" evidence="5"/>
<dbReference type="Gene3D" id="2.30.42.10">
    <property type="match status" value="1"/>
</dbReference>
<reference evidence="5 6" key="1">
    <citation type="submission" date="2019-02" db="EMBL/GenBank/DDBJ databases">
        <title>Deep-cultivation of Planctomycetes and their phenomic and genomic characterization uncovers novel biology.</title>
        <authorList>
            <person name="Wiegand S."/>
            <person name="Jogler M."/>
            <person name="Boedeker C."/>
            <person name="Pinto D."/>
            <person name="Vollmers J."/>
            <person name="Rivas-Marin E."/>
            <person name="Kohn T."/>
            <person name="Peeters S.H."/>
            <person name="Heuer A."/>
            <person name="Rast P."/>
            <person name="Oberbeckmann S."/>
            <person name="Bunk B."/>
            <person name="Jeske O."/>
            <person name="Meyerdierks A."/>
            <person name="Storesund J.E."/>
            <person name="Kallscheuer N."/>
            <person name="Luecker S."/>
            <person name="Lage O.M."/>
            <person name="Pohl T."/>
            <person name="Merkel B.J."/>
            <person name="Hornburger P."/>
            <person name="Mueller R.-W."/>
            <person name="Bruemmer F."/>
            <person name="Labrenz M."/>
            <person name="Spormann A.M."/>
            <person name="Op den Camp H."/>
            <person name="Overmann J."/>
            <person name="Amann R."/>
            <person name="Jetten M.S.M."/>
            <person name="Mascher T."/>
            <person name="Medema M.H."/>
            <person name="Devos D.P."/>
            <person name="Kaster A.-K."/>
            <person name="Ovreas L."/>
            <person name="Rohde M."/>
            <person name="Galperin M.Y."/>
            <person name="Jogler C."/>
        </authorList>
    </citation>
    <scope>NUCLEOTIDE SEQUENCE [LARGE SCALE GENOMIC DNA]</scope>
    <source>
        <strain evidence="5 6">I41</strain>
    </source>
</reference>
<dbReference type="PANTHER" id="PTHR43343">
    <property type="entry name" value="PEPTIDASE S12"/>
    <property type="match status" value="1"/>
</dbReference>
<keyword evidence="1 5" id="KW-0645">Protease</keyword>
<keyword evidence="2 5" id="KW-0378">Hydrolase</keyword>
<dbReference type="PANTHER" id="PTHR43343:SF3">
    <property type="entry name" value="PROTEASE DO-LIKE 8, CHLOROPLASTIC"/>
    <property type="match status" value="1"/>
</dbReference>
<dbReference type="PROSITE" id="PS50106">
    <property type="entry name" value="PDZ"/>
    <property type="match status" value="1"/>
</dbReference>
<dbReference type="EMBL" id="CP036339">
    <property type="protein sequence ID" value="QDT75042.1"/>
    <property type="molecule type" value="Genomic_DNA"/>
</dbReference>
<dbReference type="GO" id="GO:0004252">
    <property type="term" value="F:serine-type endopeptidase activity"/>
    <property type="evidence" value="ECO:0007669"/>
    <property type="project" value="InterPro"/>
</dbReference>
<keyword evidence="6" id="KW-1185">Reference proteome</keyword>
<dbReference type="PRINTS" id="PR00834">
    <property type="entry name" value="PROTEASES2C"/>
</dbReference>
<evidence type="ECO:0000259" key="4">
    <source>
        <dbReference type="PROSITE" id="PS50106"/>
    </source>
</evidence>
<dbReference type="SUPFAM" id="SSF50494">
    <property type="entry name" value="Trypsin-like serine proteases"/>
    <property type="match status" value="1"/>
</dbReference>
<feature type="chain" id="PRO_5021849289" evidence="3">
    <location>
        <begin position="33"/>
        <end position="393"/>
    </location>
</feature>
<organism evidence="5 6">
    <name type="scientific">Lacipirellula limnantheis</name>
    <dbReference type="NCBI Taxonomy" id="2528024"/>
    <lineage>
        <taxon>Bacteria</taxon>
        <taxon>Pseudomonadati</taxon>
        <taxon>Planctomycetota</taxon>
        <taxon>Planctomycetia</taxon>
        <taxon>Pirellulales</taxon>
        <taxon>Lacipirellulaceae</taxon>
        <taxon>Lacipirellula</taxon>
    </lineage>
</organism>
<evidence type="ECO:0000256" key="2">
    <source>
        <dbReference type="ARBA" id="ARBA00022801"/>
    </source>
</evidence>
<dbReference type="AlphaFoldDB" id="A0A517U339"/>
<dbReference type="KEGG" id="llh:I41_42500"/>
<dbReference type="InterPro" id="IPR001478">
    <property type="entry name" value="PDZ"/>
</dbReference>
<dbReference type="Gene3D" id="2.40.10.120">
    <property type="match status" value="1"/>
</dbReference>
<sequence precursor="true">MSFCFSLNLCLRGRSFSCGLAAILAICTAAIAFGQQAPVPATLPNERDLMFDELHRDVAAMERELSIYKRVVRLVAPSVVHVQAKPHADFRFRREVEEAGSGVLVSVGGKNYVLTNRHVVKNSDPEHIRLELNDGREISPTEIFADPETDVAVLPVDAPDLIPARVGDSDQCEIGDVVMAFGNPFNLRQSVTRGIISGMGRSNLDLGDGGVDYQNFMQTDAAINPGNSGGPLINLRGEVVGLNTAIASNSGGNDGIGFSIPINIAMSVTRQLVSHGRVDRGFLGVMLDGNFNLEAARSAGLPRLMGALVKQVTERSPAALAGVRTNDVILRYNNAAIENDQHLINLVKLSDVGRPVDMVVLRSGEMVNIQAQIGRLDDFLAETEAALKAAPAK</sequence>
<evidence type="ECO:0000256" key="3">
    <source>
        <dbReference type="SAM" id="SignalP"/>
    </source>
</evidence>
<dbReference type="SUPFAM" id="SSF50156">
    <property type="entry name" value="PDZ domain-like"/>
    <property type="match status" value="1"/>
</dbReference>
<dbReference type="GO" id="GO:0006508">
    <property type="term" value="P:proteolysis"/>
    <property type="evidence" value="ECO:0007669"/>
    <property type="project" value="UniProtKB-KW"/>
</dbReference>
<dbReference type="InterPro" id="IPR036034">
    <property type="entry name" value="PDZ_sf"/>
</dbReference>
<dbReference type="InterPro" id="IPR009003">
    <property type="entry name" value="Peptidase_S1_PA"/>
</dbReference>
<dbReference type="InterPro" id="IPR051201">
    <property type="entry name" value="Chloro_Bact_Ser_Proteases"/>
</dbReference>
<proteinExistence type="predicted"/>
<protein>
    <submittedName>
        <fullName evidence="5">Putative periplasmic serine endoprotease DegP-like</fullName>
        <ecNumber evidence="5">3.4.21.107</ecNumber>
    </submittedName>
</protein>